<keyword evidence="2" id="KW-0472">Membrane</keyword>
<reference evidence="3 4" key="1">
    <citation type="journal article" date="2015" name="Genome Biol. Evol.">
        <title>Phylogenomic analyses indicate that early fungi evolved digesting cell walls of algal ancestors of land plants.</title>
        <authorList>
            <person name="Chang Y."/>
            <person name="Wang S."/>
            <person name="Sekimoto S."/>
            <person name="Aerts A.L."/>
            <person name="Choi C."/>
            <person name="Clum A."/>
            <person name="LaButti K.M."/>
            <person name="Lindquist E.A."/>
            <person name="Yee Ngan C."/>
            <person name="Ohm R.A."/>
            <person name="Salamov A.A."/>
            <person name="Grigoriev I.V."/>
            <person name="Spatafora J.W."/>
            <person name="Berbee M.L."/>
        </authorList>
    </citation>
    <scope>NUCLEOTIDE SEQUENCE [LARGE SCALE GENOMIC DNA]</scope>
    <source>
        <strain evidence="3 4">JEL478</strain>
    </source>
</reference>
<evidence type="ECO:0000313" key="4">
    <source>
        <dbReference type="Proteomes" id="UP000070544"/>
    </source>
</evidence>
<proteinExistence type="predicted"/>
<organism evidence="3 4">
    <name type="scientific">Gonapodya prolifera (strain JEL478)</name>
    <name type="common">Monoblepharis prolifera</name>
    <dbReference type="NCBI Taxonomy" id="1344416"/>
    <lineage>
        <taxon>Eukaryota</taxon>
        <taxon>Fungi</taxon>
        <taxon>Fungi incertae sedis</taxon>
        <taxon>Chytridiomycota</taxon>
        <taxon>Chytridiomycota incertae sedis</taxon>
        <taxon>Monoblepharidomycetes</taxon>
        <taxon>Monoblepharidales</taxon>
        <taxon>Gonapodyaceae</taxon>
        <taxon>Gonapodya</taxon>
    </lineage>
</organism>
<name>A0A139AJI7_GONPJ</name>
<evidence type="ECO:0000313" key="3">
    <source>
        <dbReference type="EMBL" id="KXS16947.1"/>
    </source>
</evidence>
<keyword evidence="4" id="KW-1185">Reference proteome</keyword>
<gene>
    <name evidence="3" type="ORF">M427DRAFT_268098</name>
</gene>
<accession>A0A139AJI7</accession>
<feature type="region of interest" description="Disordered" evidence="1">
    <location>
        <begin position="104"/>
        <end position="135"/>
    </location>
</feature>
<evidence type="ECO:0000256" key="2">
    <source>
        <dbReference type="SAM" id="Phobius"/>
    </source>
</evidence>
<feature type="compositionally biased region" description="Low complexity" evidence="1">
    <location>
        <begin position="110"/>
        <end position="135"/>
    </location>
</feature>
<evidence type="ECO:0000256" key="1">
    <source>
        <dbReference type="SAM" id="MobiDB-lite"/>
    </source>
</evidence>
<dbReference type="Proteomes" id="UP000070544">
    <property type="component" value="Unassembled WGS sequence"/>
</dbReference>
<protein>
    <submittedName>
        <fullName evidence="3">Uncharacterized protein</fullName>
    </submittedName>
</protein>
<dbReference type="AlphaFoldDB" id="A0A139AJI7"/>
<keyword evidence="2" id="KW-1133">Transmembrane helix</keyword>
<sequence>MSMNPNNLGKTPGSPTWLQVKQGWWRQTIQADVFDLLPQYKISYRFEFVKQDTIPGVSIDFGYTVDPQVAAAFVADLPTSRIHFGNGQFIFINAGNTPLPGIRSTPVGGASTSTAPVTSAPPKTSTTSSASPTPALSSNKQVALVKGTSVVGATPLGWAVTMVLALVVVCVCFGLMCQTSFFSLFHKTPCAKALRWRQTQNQLFICGISP</sequence>
<feature type="transmembrane region" description="Helical" evidence="2">
    <location>
        <begin position="156"/>
        <end position="177"/>
    </location>
</feature>
<dbReference type="EMBL" id="KQ965749">
    <property type="protein sequence ID" value="KXS16947.1"/>
    <property type="molecule type" value="Genomic_DNA"/>
</dbReference>
<keyword evidence="2" id="KW-0812">Transmembrane</keyword>